<keyword evidence="3" id="KW-0547">Nucleotide-binding</keyword>
<gene>
    <name evidence="6" type="ORF">ENM60_05150</name>
</gene>
<reference evidence="6" key="1">
    <citation type="journal article" date="2020" name="mSystems">
        <title>Genome- and Community-Level Interaction Insights into Carbon Utilization and Element Cycling Functions of Hydrothermarchaeota in Hydrothermal Sediment.</title>
        <authorList>
            <person name="Zhou Z."/>
            <person name="Liu Y."/>
            <person name="Xu W."/>
            <person name="Pan J."/>
            <person name="Luo Z.H."/>
            <person name="Li M."/>
        </authorList>
    </citation>
    <scope>NUCLEOTIDE SEQUENCE [LARGE SCALE GENOMIC DNA]</scope>
    <source>
        <strain evidence="6">SpSt-110</strain>
    </source>
</reference>
<dbReference type="PROSITE" id="PS50893">
    <property type="entry name" value="ABC_TRANSPORTER_2"/>
    <property type="match status" value="2"/>
</dbReference>
<dbReference type="CDD" id="cd03216">
    <property type="entry name" value="ABC_Carb_Monos_I"/>
    <property type="match status" value="1"/>
</dbReference>
<dbReference type="PANTHER" id="PTHR43790">
    <property type="entry name" value="CARBOHYDRATE TRANSPORT ATP-BINDING PROTEIN MG119-RELATED"/>
    <property type="match status" value="1"/>
</dbReference>
<evidence type="ECO:0000256" key="3">
    <source>
        <dbReference type="ARBA" id="ARBA00022741"/>
    </source>
</evidence>
<dbReference type="GO" id="GO:0005524">
    <property type="term" value="F:ATP binding"/>
    <property type="evidence" value="ECO:0007669"/>
    <property type="project" value="UniProtKB-KW"/>
</dbReference>
<sequence length="512" mass="56770">MDEREALRTVDLTKRFGGITALKKVSFDVKYGEVHAIVGQNGAGKSTLVKIINGIHIPDEGSIFIDGKPVKIKSPRDAKMLGITLIHQERMLFPNLTVAENIYLPLLAKKNMKKGISINKRMMEEVARKYLGLVGLEIDTNAKVKDLGAGEQELVQIARALAEEAKIICFDEPTSPLSRREAERLFDVIRDLKKLGKAVVYITHYIDEVFLIADRVTVLRDGSKVVTKPTTETTPEEITRFMLGRSLEEFYVERREKKAGKTPVLIVKDLYTKPSTSTSVSLKGVSFELNEGEILGVVGLLGAGKTELAKALIGAEKIERGEIYLYGRKTRIKNPAEAAKLGIVYLPEDRKNEGLVHLLSVRDNIILPLVNRLSRGKILRDRSIEENVAKDWIIRLQIKTPSAETRVINLSGGNQQKVVVARSLARSPRIVIFDEPTVGIDVGAKVEIRRFISEVARSGVSVILATSDIDEALSLSDRLLVLDKGRALGVYTRGEIGREDLIRILSGEPRKA</sequence>
<evidence type="ECO:0000256" key="4">
    <source>
        <dbReference type="ARBA" id="ARBA00022840"/>
    </source>
</evidence>
<feature type="domain" description="ABC transporter" evidence="5">
    <location>
        <begin position="7"/>
        <end position="246"/>
    </location>
</feature>
<evidence type="ECO:0000256" key="1">
    <source>
        <dbReference type="ARBA" id="ARBA00022448"/>
    </source>
</evidence>
<dbReference type="Pfam" id="PF00005">
    <property type="entry name" value="ABC_tran"/>
    <property type="match status" value="2"/>
</dbReference>
<dbReference type="EMBL" id="DRYK01000063">
    <property type="protein sequence ID" value="HHP68152.1"/>
    <property type="molecule type" value="Genomic_DNA"/>
</dbReference>
<organism evidence="6">
    <name type="scientific">Thermogladius calderae</name>
    <dbReference type="NCBI Taxonomy" id="1200300"/>
    <lineage>
        <taxon>Archaea</taxon>
        <taxon>Thermoproteota</taxon>
        <taxon>Thermoprotei</taxon>
        <taxon>Desulfurococcales</taxon>
        <taxon>Desulfurococcaceae</taxon>
        <taxon>Thermogladius</taxon>
    </lineage>
</organism>
<feature type="domain" description="ABC transporter" evidence="5">
    <location>
        <begin position="265"/>
        <end position="509"/>
    </location>
</feature>
<dbReference type="InterPro" id="IPR050107">
    <property type="entry name" value="ABC_carbohydrate_import_ATPase"/>
</dbReference>
<dbReference type="InterPro" id="IPR027417">
    <property type="entry name" value="P-loop_NTPase"/>
</dbReference>
<dbReference type="AlphaFoldDB" id="A0A7J3XZN7"/>
<evidence type="ECO:0000259" key="5">
    <source>
        <dbReference type="PROSITE" id="PS50893"/>
    </source>
</evidence>
<dbReference type="InterPro" id="IPR003439">
    <property type="entry name" value="ABC_transporter-like_ATP-bd"/>
</dbReference>
<evidence type="ECO:0000313" key="6">
    <source>
        <dbReference type="EMBL" id="HHP68152.1"/>
    </source>
</evidence>
<keyword evidence="2" id="KW-0677">Repeat</keyword>
<dbReference type="SUPFAM" id="SSF52540">
    <property type="entry name" value="P-loop containing nucleoside triphosphate hydrolases"/>
    <property type="match status" value="2"/>
</dbReference>
<protein>
    <submittedName>
        <fullName evidence="6">Sugar ABC transporter ATP-binding protein</fullName>
    </submittedName>
</protein>
<dbReference type="PANTHER" id="PTHR43790:SF9">
    <property type="entry name" value="GALACTOFURANOSE TRANSPORTER ATP-BINDING PROTEIN YTFR"/>
    <property type="match status" value="1"/>
</dbReference>
<accession>A0A7J3XZN7</accession>
<comment type="caution">
    <text evidence="6">The sequence shown here is derived from an EMBL/GenBank/DDBJ whole genome shotgun (WGS) entry which is preliminary data.</text>
</comment>
<keyword evidence="4 6" id="KW-0067">ATP-binding</keyword>
<dbReference type="CDD" id="cd03215">
    <property type="entry name" value="ABC_Carb_Monos_II"/>
    <property type="match status" value="1"/>
</dbReference>
<dbReference type="SMART" id="SM00382">
    <property type="entry name" value="AAA"/>
    <property type="match status" value="2"/>
</dbReference>
<dbReference type="GO" id="GO:0016887">
    <property type="term" value="F:ATP hydrolysis activity"/>
    <property type="evidence" value="ECO:0007669"/>
    <property type="project" value="InterPro"/>
</dbReference>
<evidence type="ECO:0000256" key="2">
    <source>
        <dbReference type="ARBA" id="ARBA00022737"/>
    </source>
</evidence>
<dbReference type="InterPro" id="IPR017871">
    <property type="entry name" value="ABC_transporter-like_CS"/>
</dbReference>
<dbReference type="Gene3D" id="3.40.50.300">
    <property type="entry name" value="P-loop containing nucleotide triphosphate hydrolases"/>
    <property type="match status" value="2"/>
</dbReference>
<name>A0A7J3XZN7_9CREN</name>
<dbReference type="InterPro" id="IPR003593">
    <property type="entry name" value="AAA+_ATPase"/>
</dbReference>
<proteinExistence type="predicted"/>
<dbReference type="PROSITE" id="PS00211">
    <property type="entry name" value="ABC_TRANSPORTER_1"/>
    <property type="match status" value="1"/>
</dbReference>
<keyword evidence="1" id="KW-0813">Transport</keyword>